<dbReference type="Pfam" id="PF01261">
    <property type="entry name" value="AP_endonuc_2"/>
    <property type="match status" value="1"/>
</dbReference>
<protein>
    <recommendedName>
        <fullName evidence="1">Xylose isomerase-like TIM barrel domain-containing protein</fullName>
    </recommendedName>
</protein>
<dbReference type="AlphaFoldDB" id="A0A6J4QAJ9"/>
<dbReference type="SUPFAM" id="SSF51658">
    <property type="entry name" value="Xylose isomerase-like"/>
    <property type="match status" value="1"/>
</dbReference>
<dbReference type="Gene3D" id="3.20.20.150">
    <property type="entry name" value="Divalent-metal-dependent TIM barrel enzymes"/>
    <property type="match status" value="1"/>
</dbReference>
<sequence length="270" mass="29212">MRLSVTSWSFPQLSLEEVAGVAKALGIEAIDVGLFYRSALDRAEILGDPAGAAERLRGLGVGVANYYHLFGRDPQDRNLALPGTLDANLRDLDAVLRFAEAGGIPTVFILPGVVNPGQSRGDAARVAAESLRALLEVPGARGRLCVEPHVQSWAESPDLVRRLIDDTGVRLALDYAHFVCLGFRQEEVDPLAAHAAHVHLRQARPGALQAKFAQGTINFPALLGTLRDAGYEGALALEAVHQDYMGTLHDDVLTETVLMRDAVRTWLEPR</sequence>
<feature type="domain" description="Xylose isomerase-like TIM barrel" evidence="1">
    <location>
        <begin position="22"/>
        <end position="241"/>
    </location>
</feature>
<proteinExistence type="predicted"/>
<dbReference type="InterPro" id="IPR036237">
    <property type="entry name" value="Xyl_isomerase-like_sf"/>
</dbReference>
<gene>
    <name evidence="2" type="ORF">AVDCRST_MAG15-2972</name>
</gene>
<dbReference type="EMBL" id="CADCUU010000446">
    <property type="protein sequence ID" value="CAA9432446.1"/>
    <property type="molecule type" value="Genomic_DNA"/>
</dbReference>
<reference evidence="2" key="1">
    <citation type="submission" date="2020-02" db="EMBL/GenBank/DDBJ databases">
        <authorList>
            <person name="Meier V. D."/>
        </authorList>
    </citation>
    <scope>NUCLEOTIDE SEQUENCE</scope>
    <source>
        <strain evidence="2">AVDCRST_MAG15</strain>
    </source>
</reference>
<dbReference type="InterPro" id="IPR050312">
    <property type="entry name" value="IolE/XylAMocC-like"/>
</dbReference>
<accession>A0A6J4QAJ9</accession>
<name>A0A6J4QAJ9_9RHOB</name>
<evidence type="ECO:0000313" key="2">
    <source>
        <dbReference type="EMBL" id="CAA9432446.1"/>
    </source>
</evidence>
<evidence type="ECO:0000259" key="1">
    <source>
        <dbReference type="Pfam" id="PF01261"/>
    </source>
</evidence>
<organism evidence="2">
    <name type="scientific">uncultured Rubellimicrobium sp</name>
    <dbReference type="NCBI Taxonomy" id="543078"/>
    <lineage>
        <taxon>Bacteria</taxon>
        <taxon>Pseudomonadati</taxon>
        <taxon>Pseudomonadota</taxon>
        <taxon>Alphaproteobacteria</taxon>
        <taxon>Rhodobacterales</taxon>
        <taxon>Roseobacteraceae</taxon>
        <taxon>Rubellimicrobium</taxon>
        <taxon>environmental samples</taxon>
    </lineage>
</organism>
<dbReference type="InterPro" id="IPR013022">
    <property type="entry name" value="Xyl_isomerase-like_TIM-brl"/>
</dbReference>
<dbReference type="PANTHER" id="PTHR12110">
    <property type="entry name" value="HYDROXYPYRUVATE ISOMERASE"/>
    <property type="match status" value="1"/>
</dbReference>